<dbReference type="PROSITE" id="PS50157">
    <property type="entry name" value="ZINC_FINGER_C2H2_2"/>
    <property type="match status" value="1"/>
</dbReference>
<accession>A0A8S9Z094</accession>
<evidence type="ECO:0000259" key="2">
    <source>
        <dbReference type="PROSITE" id="PS50157"/>
    </source>
</evidence>
<evidence type="ECO:0000313" key="3">
    <source>
        <dbReference type="EMBL" id="KAF7258601.1"/>
    </source>
</evidence>
<protein>
    <recommendedName>
        <fullName evidence="2">C2H2-type domain-containing protein</fullName>
    </recommendedName>
</protein>
<organism evidence="3 4">
    <name type="scientific">Paragonimus skrjabini miyazakii</name>
    <dbReference type="NCBI Taxonomy" id="59628"/>
    <lineage>
        <taxon>Eukaryota</taxon>
        <taxon>Metazoa</taxon>
        <taxon>Spiralia</taxon>
        <taxon>Lophotrochozoa</taxon>
        <taxon>Platyhelminthes</taxon>
        <taxon>Trematoda</taxon>
        <taxon>Digenea</taxon>
        <taxon>Plagiorchiida</taxon>
        <taxon>Troglotremata</taxon>
        <taxon>Troglotrematidae</taxon>
        <taxon>Paragonimus</taxon>
    </lineage>
</organism>
<dbReference type="InterPro" id="IPR013087">
    <property type="entry name" value="Znf_C2H2_type"/>
</dbReference>
<dbReference type="GO" id="GO:0008270">
    <property type="term" value="F:zinc ion binding"/>
    <property type="evidence" value="ECO:0007669"/>
    <property type="project" value="UniProtKB-KW"/>
</dbReference>
<comment type="caution">
    <text evidence="3">The sequence shown here is derived from an EMBL/GenBank/DDBJ whole genome shotgun (WGS) entry which is preliminary data.</text>
</comment>
<evidence type="ECO:0000256" key="1">
    <source>
        <dbReference type="PROSITE-ProRule" id="PRU00042"/>
    </source>
</evidence>
<dbReference type="Proteomes" id="UP000822476">
    <property type="component" value="Unassembled WGS sequence"/>
</dbReference>
<feature type="domain" description="C2H2-type" evidence="2">
    <location>
        <begin position="4"/>
        <end position="31"/>
    </location>
</feature>
<keyword evidence="1" id="KW-0479">Metal-binding</keyword>
<dbReference type="PROSITE" id="PS00028">
    <property type="entry name" value="ZINC_FINGER_C2H2_1"/>
    <property type="match status" value="1"/>
</dbReference>
<reference evidence="3" key="1">
    <citation type="submission" date="2019-07" db="EMBL/GenBank/DDBJ databases">
        <title>Annotation for the trematode Paragonimus miyazaki's.</title>
        <authorList>
            <person name="Choi Y.-J."/>
        </authorList>
    </citation>
    <scope>NUCLEOTIDE SEQUENCE</scope>
    <source>
        <strain evidence="3">Japan</strain>
    </source>
</reference>
<dbReference type="SMART" id="SM00355">
    <property type="entry name" value="ZnF_C2H2"/>
    <property type="match status" value="1"/>
</dbReference>
<gene>
    <name evidence="3" type="ORF">EG68_03432</name>
</gene>
<proteinExistence type="predicted"/>
<keyword evidence="1" id="KW-0862">Zinc</keyword>
<sequence>MTIWRCDVCGRECASRLGLVGHQRTHCAPSAKRQRRMGFCDPPWPSSRLSSVCRSTVSFLFLPTSHKSSAAIQNSDRLRTQISSTLGSLELAGARGWTSAPTVPMDYISKFEYDLFTYLRTPSFYHYEHIVNFGWQ</sequence>
<keyword evidence="4" id="KW-1185">Reference proteome</keyword>
<dbReference type="EMBL" id="JTDE01001634">
    <property type="protein sequence ID" value="KAF7258601.1"/>
    <property type="molecule type" value="Genomic_DNA"/>
</dbReference>
<name>A0A8S9Z094_9TREM</name>
<keyword evidence="1" id="KW-0863">Zinc-finger</keyword>
<evidence type="ECO:0000313" key="4">
    <source>
        <dbReference type="Proteomes" id="UP000822476"/>
    </source>
</evidence>
<dbReference type="AlphaFoldDB" id="A0A8S9Z094"/>